<keyword evidence="2" id="KW-1185">Reference proteome</keyword>
<proteinExistence type="predicted"/>
<dbReference type="EMBL" id="JAWDGP010001430">
    <property type="protein sequence ID" value="KAK3791799.1"/>
    <property type="molecule type" value="Genomic_DNA"/>
</dbReference>
<accession>A0AAE1APZ8</accession>
<dbReference type="AlphaFoldDB" id="A0AAE1APZ8"/>
<name>A0AAE1APZ8_9GAST</name>
<comment type="caution">
    <text evidence="1">The sequence shown here is derived from an EMBL/GenBank/DDBJ whole genome shotgun (WGS) entry which is preliminary data.</text>
</comment>
<sequence length="78" mass="8534">MASVNKLDGRARTSRLYRRSKSVTVPPLRLILGRFPHPVRSPPPINIPHPALIPQSGELALVVHSPDMPSRLTAIVSP</sequence>
<evidence type="ECO:0000313" key="2">
    <source>
        <dbReference type="Proteomes" id="UP001283361"/>
    </source>
</evidence>
<organism evidence="1 2">
    <name type="scientific">Elysia crispata</name>
    <name type="common">lettuce slug</name>
    <dbReference type="NCBI Taxonomy" id="231223"/>
    <lineage>
        <taxon>Eukaryota</taxon>
        <taxon>Metazoa</taxon>
        <taxon>Spiralia</taxon>
        <taxon>Lophotrochozoa</taxon>
        <taxon>Mollusca</taxon>
        <taxon>Gastropoda</taxon>
        <taxon>Heterobranchia</taxon>
        <taxon>Euthyneura</taxon>
        <taxon>Panpulmonata</taxon>
        <taxon>Sacoglossa</taxon>
        <taxon>Placobranchoidea</taxon>
        <taxon>Plakobranchidae</taxon>
        <taxon>Elysia</taxon>
    </lineage>
</organism>
<evidence type="ECO:0000313" key="1">
    <source>
        <dbReference type="EMBL" id="KAK3791799.1"/>
    </source>
</evidence>
<reference evidence="1" key="1">
    <citation type="journal article" date="2023" name="G3 (Bethesda)">
        <title>A reference genome for the long-term kleptoplast-retaining sea slug Elysia crispata morphotype clarki.</title>
        <authorList>
            <person name="Eastman K.E."/>
            <person name="Pendleton A.L."/>
            <person name="Shaikh M.A."/>
            <person name="Suttiyut T."/>
            <person name="Ogas R."/>
            <person name="Tomko P."/>
            <person name="Gavelis G."/>
            <person name="Widhalm J.R."/>
            <person name="Wisecaver J.H."/>
        </authorList>
    </citation>
    <scope>NUCLEOTIDE SEQUENCE</scope>
    <source>
        <strain evidence="1">ECLA1</strain>
    </source>
</reference>
<dbReference type="Proteomes" id="UP001283361">
    <property type="component" value="Unassembled WGS sequence"/>
</dbReference>
<protein>
    <submittedName>
        <fullName evidence="1">Uncharacterized protein</fullName>
    </submittedName>
</protein>
<gene>
    <name evidence="1" type="ORF">RRG08_028947</name>
</gene>